<accession>M4V9K3</accession>
<dbReference type="EMBL" id="CP003537">
    <property type="protein sequence ID" value="AGH95898.1"/>
    <property type="molecule type" value="Genomic_DNA"/>
</dbReference>
<dbReference type="PATRIC" id="fig|1184267.3.peg.1703"/>
<dbReference type="InterPro" id="IPR029132">
    <property type="entry name" value="CBAH/NAAA_C"/>
</dbReference>
<dbReference type="PANTHER" id="PTHR35527">
    <property type="entry name" value="CHOLOYLGLYCINE HYDROLASE"/>
    <property type="match status" value="1"/>
</dbReference>
<keyword evidence="2" id="KW-0378">Hydrolase</keyword>
<proteinExistence type="inferred from homology"/>
<dbReference type="InterPro" id="IPR029055">
    <property type="entry name" value="Ntn_hydrolases_N"/>
</dbReference>
<evidence type="ECO:0000313" key="4">
    <source>
        <dbReference type="EMBL" id="AGH95898.1"/>
    </source>
</evidence>
<evidence type="ECO:0000256" key="2">
    <source>
        <dbReference type="ARBA" id="ARBA00022801"/>
    </source>
</evidence>
<dbReference type="KEGG" id="bex:A11Q_1682"/>
<dbReference type="CDD" id="cd01902">
    <property type="entry name" value="Ntn_CGH"/>
    <property type="match status" value="1"/>
</dbReference>
<dbReference type="STRING" id="1184267.A11Q_1682"/>
<dbReference type="PANTHER" id="PTHR35527:SF2">
    <property type="entry name" value="HYDROLASE"/>
    <property type="match status" value="1"/>
</dbReference>
<evidence type="ECO:0000256" key="1">
    <source>
        <dbReference type="ARBA" id="ARBA00006625"/>
    </source>
</evidence>
<protein>
    <recommendedName>
        <fullName evidence="3">Choloylglycine hydrolase/NAAA C-terminal domain-containing protein</fullName>
    </recommendedName>
</protein>
<dbReference type="GO" id="GO:0016787">
    <property type="term" value="F:hydrolase activity"/>
    <property type="evidence" value="ECO:0007669"/>
    <property type="project" value="UniProtKB-KW"/>
</dbReference>
<name>M4V9K3_9BACT</name>
<dbReference type="Proteomes" id="UP000012040">
    <property type="component" value="Chromosome"/>
</dbReference>
<reference evidence="4 5" key="1">
    <citation type="journal article" date="2013" name="ISME J.">
        <title>By their genes ye shall know them: genomic signatures of predatory bacteria.</title>
        <authorList>
            <person name="Pasternak Z."/>
            <person name="Pietrokovski S."/>
            <person name="Rotem O."/>
            <person name="Gophna U."/>
            <person name="Lurie-Weinberger M.N."/>
            <person name="Jurkevitch E."/>
        </authorList>
    </citation>
    <scope>NUCLEOTIDE SEQUENCE [LARGE SCALE GENOMIC DNA]</scope>
    <source>
        <strain evidence="4 5">JSS</strain>
    </source>
</reference>
<dbReference type="RefSeq" id="WP_015470388.1">
    <property type="nucleotide sequence ID" value="NC_020813.1"/>
</dbReference>
<dbReference type="OrthoDB" id="5289042at2"/>
<dbReference type="HOGENOM" id="CLU_045206_0_1_7"/>
<dbReference type="eggNOG" id="COG3049">
    <property type="taxonomic scope" value="Bacteria"/>
</dbReference>
<comment type="similarity">
    <text evidence="1">Belongs to the peptidase C59 family.</text>
</comment>
<dbReference type="InterPro" id="IPR052193">
    <property type="entry name" value="Peptidase_C59"/>
</dbReference>
<evidence type="ECO:0000313" key="5">
    <source>
        <dbReference type="Proteomes" id="UP000012040"/>
    </source>
</evidence>
<organism evidence="4 5">
    <name type="scientific">Pseudobdellovibrio exovorus JSS</name>
    <dbReference type="NCBI Taxonomy" id="1184267"/>
    <lineage>
        <taxon>Bacteria</taxon>
        <taxon>Pseudomonadati</taxon>
        <taxon>Bdellovibrionota</taxon>
        <taxon>Bdellovibrionia</taxon>
        <taxon>Bdellovibrionales</taxon>
        <taxon>Pseudobdellovibrionaceae</taxon>
        <taxon>Pseudobdellovibrio</taxon>
    </lineage>
</organism>
<dbReference type="SUPFAM" id="SSF56235">
    <property type="entry name" value="N-terminal nucleophile aminohydrolases (Ntn hydrolases)"/>
    <property type="match status" value="1"/>
</dbReference>
<gene>
    <name evidence="4" type="ORF">A11Q_1682</name>
</gene>
<dbReference type="Gene3D" id="3.60.60.10">
    <property type="entry name" value="Penicillin V Acylase, Chain A"/>
    <property type="match status" value="1"/>
</dbReference>
<feature type="domain" description="Choloylglycine hydrolase/NAAA C-terminal" evidence="3">
    <location>
        <begin position="39"/>
        <end position="325"/>
    </location>
</feature>
<sequence length="364" mass="40432">MKKTIYRSNVSYISSSALILFITFLSVTSSIAPLQAQACSRFVYHGVNSQIITARSMDWKEDIASDIWILPRGIARNGQAGPNSIKWTAKYGSVVTTAYDIATTDGLNEKGLVANLLWLADSEYPKPDKNKPAMAISLWAQYILDNYATVKEAVTALQAEPFHVYTAEVPGQKRLATLHLSISDSSGDSAIIEYIGGKQVIHHNRQYQVMTNEPTYEKQLAIQDYWKEVDGIAMLPGTSRPADRFARASFYVSAIPKSKDPEEALASVFGVIRNVSVPLGISTPNRPNISSTRWRSVVDHKRLLYFFESVMTPNVFWVDLKQVDFSADKGKVKKLSLGKNQRTIYAGNATSSFQNSAPFKFLGL</sequence>
<evidence type="ECO:0000259" key="3">
    <source>
        <dbReference type="Pfam" id="PF02275"/>
    </source>
</evidence>
<dbReference type="Pfam" id="PF02275">
    <property type="entry name" value="CBAH"/>
    <property type="match status" value="1"/>
</dbReference>
<dbReference type="AlphaFoldDB" id="M4V9K3"/>
<keyword evidence="5" id="KW-1185">Reference proteome</keyword>